<dbReference type="InterPro" id="IPR028082">
    <property type="entry name" value="Peripla_BP_I"/>
</dbReference>
<dbReference type="SUPFAM" id="SSF53822">
    <property type="entry name" value="Periplasmic binding protein-like I"/>
    <property type="match status" value="1"/>
</dbReference>
<evidence type="ECO:0000259" key="2">
    <source>
        <dbReference type="Pfam" id="PF13458"/>
    </source>
</evidence>
<dbReference type="Proteomes" id="UP000187321">
    <property type="component" value="Chromosome"/>
</dbReference>
<feature type="domain" description="Leucine-binding protein" evidence="2">
    <location>
        <begin position="50"/>
        <end position="397"/>
    </location>
</feature>
<name>A0A1P8RA58_9EURY</name>
<dbReference type="PANTHER" id="PTHR30483">
    <property type="entry name" value="LEUCINE-SPECIFIC-BINDING PROTEIN"/>
    <property type="match status" value="1"/>
</dbReference>
<keyword evidence="1" id="KW-0732">Signal</keyword>
<evidence type="ECO:0000313" key="3">
    <source>
        <dbReference type="EMBL" id="APX95567.1"/>
    </source>
</evidence>
<reference evidence="3 4" key="1">
    <citation type="submission" date="2017-01" db="EMBL/GenBank/DDBJ databases">
        <title>Complete genome sequence of Haloterrigena daqingensis type strain (JX313T).</title>
        <authorList>
            <person name="Shuang W."/>
        </authorList>
    </citation>
    <scope>NUCLEOTIDE SEQUENCE [LARGE SCALE GENOMIC DNA]</scope>
    <source>
        <strain evidence="3 4">JX313</strain>
    </source>
</reference>
<dbReference type="PROSITE" id="PS51318">
    <property type="entry name" value="TAT"/>
    <property type="match status" value="1"/>
</dbReference>
<proteinExistence type="predicted"/>
<accession>A0A1P8RA58</accession>
<dbReference type="KEGG" id="hda:BB347_02465"/>
<dbReference type="AlphaFoldDB" id="A0A1P8RA58"/>
<dbReference type="InterPro" id="IPR051010">
    <property type="entry name" value="BCAA_transport"/>
</dbReference>
<evidence type="ECO:0000313" key="4">
    <source>
        <dbReference type="Proteomes" id="UP000187321"/>
    </source>
</evidence>
<organism evidence="3 4">
    <name type="scientific">Natronorubrum daqingense</name>
    <dbReference type="NCBI Taxonomy" id="588898"/>
    <lineage>
        <taxon>Archaea</taxon>
        <taxon>Methanobacteriati</taxon>
        <taxon>Methanobacteriota</taxon>
        <taxon>Stenosarchaea group</taxon>
        <taxon>Halobacteria</taxon>
        <taxon>Halobacteriales</taxon>
        <taxon>Natrialbaceae</taxon>
        <taxon>Natronorubrum</taxon>
    </lineage>
</organism>
<dbReference type="EMBL" id="CP019327">
    <property type="protein sequence ID" value="APX95567.1"/>
    <property type="molecule type" value="Genomic_DNA"/>
</dbReference>
<dbReference type="CDD" id="cd06345">
    <property type="entry name" value="PBP1_ABC_ligand_binding-like"/>
    <property type="match status" value="1"/>
</dbReference>
<sequence>MSNITASGDKRDRNATGMNRRRFLAATGAGAVMTTVAGCAGRGGDDDVFRIGHIAPTTDPMGIGSERSAEIAVDQIDEILDQEVELLTGDTEGEVDEAESDIETMIVEDNIDLLVGTFVTEVTQGNMDFVAQRDVPFIITGSADTETVVDYHGEDYETYKNIFRTGPINSSLQAESVVEYAEFLADEHGWTSFGLLRDDAAWTVPFGDEIPGLFEETDLSLDYETAADIETDDFSSYYDSFESEGVDVVLRIAAHANGANLVSTWQGEYDFAMEGIHVTSMSPEFWDQTNGACLYESTGQAGAGGVTEMSEGDETMSFVEAYQEEYGDEEPSMPMYMGFNTYDAINFYKEAVEDAGTADYDNDLDDIVDAMLSLTYDGTAGEISLYGEDGEYPHDVQEVRDEDGRIVNFPFTQWQEGGEVECVFPETYATADHQAPDWM</sequence>
<dbReference type="Gene3D" id="3.40.50.2300">
    <property type="match status" value="2"/>
</dbReference>
<protein>
    <submittedName>
        <fullName evidence="3">ABC transporter substrate-binding protein</fullName>
    </submittedName>
</protein>
<dbReference type="Pfam" id="PF13458">
    <property type="entry name" value="Peripla_BP_6"/>
    <property type="match status" value="1"/>
</dbReference>
<gene>
    <name evidence="3" type="ORF">BB347_02465</name>
</gene>
<dbReference type="PANTHER" id="PTHR30483:SF6">
    <property type="entry name" value="PERIPLASMIC BINDING PROTEIN OF ABC TRANSPORTER FOR NATURAL AMINO ACIDS"/>
    <property type="match status" value="1"/>
</dbReference>
<dbReference type="InterPro" id="IPR028081">
    <property type="entry name" value="Leu-bd"/>
</dbReference>
<dbReference type="InterPro" id="IPR006311">
    <property type="entry name" value="TAT_signal"/>
</dbReference>
<evidence type="ECO:0000256" key="1">
    <source>
        <dbReference type="ARBA" id="ARBA00022729"/>
    </source>
</evidence>